<feature type="transmembrane region" description="Helical" evidence="1">
    <location>
        <begin position="132"/>
        <end position="151"/>
    </location>
</feature>
<feature type="domain" description="Ubiquitin-like" evidence="2">
    <location>
        <begin position="248"/>
        <end position="317"/>
    </location>
</feature>
<dbReference type="InterPro" id="IPR029071">
    <property type="entry name" value="Ubiquitin-like_domsf"/>
</dbReference>
<keyword evidence="1" id="KW-0472">Membrane</keyword>
<keyword evidence="4" id="KW-1185">Reference proteome</keyword>
<evidence type="ECO:0000313" key="4">
    <source>
        <dbReference type="Proteomes" id="UP000654075"/>
    </source>
</evidence>
<keyword evidence="1" id="KW-0812">Transmembrane</keyword>
<protein>
    <recommendedName>
        <fullName evidence="2">Ubiquitin-like domain-containing protein</fullName>
    </recommendedName>
</protein>
<keyword evidence="1" id="KW-1133">Transmembrane helix</keyword>
<dbReference type="PRINTS" id="PR00348">
    <property type="entry name" value="UBIQUITIN"/>
</dbReference>
<dbReference type="Proteomes" id="UP000654075">
    <property type="component" value="Unassembled WGS sequence"/>
</dbReference>
<reference evidence="3" key="1">
    <citation type="submission" date="2021-02" db="EMBL/GenBank/DDBJ databases">
        <authorList>
            <person name="Dougan E. K."/>
            <person name="Rhodes N."/>
            <person name="Thang M."/>
            <person name="Chan C."/>
        </authorList>
    </citation>
    <scope>NUCLEOTIDE SEQUENCE</scope>
</reference>
<feature type="transmembrane region" description="Helical" evidence="1">
    <location>
        <begin position="41"/>
        <end position="58"/>
    </location>
</feature>
<dbReference type="PROSITE" id="PS50053">
    <property type="entry name" value="UBIQUITIN_2"/>
    <property type="match status" value="1"/>
</dbReference>
<dbReference type="OrthoDB" id="428577at2759"/>
<organism evidence="3 4">
    <name type="scientific">Polarella glacialis</name>
    <name type="common">Dinoflagellate</name>
    <dbReference type="NCBI Taxonomy" id="89957"/>
    <lineage>
        <taxon>Eukaryota</taxon>
        <taxon>Sar</taxon>
        <taxon>Alveolata</taxon>
        <taxon>Dinophyceae</taxon>
        <taxon>Suessiales</taxon>
        <taxon>Suessiaceae</taxon>
        <taxon>Polarella</taxon>
    </lineage>
</organism>
<dbReference type="Pfam" id="PF00240">
    <property type="entry name" value="ubiquitin"/>
    <property type="match status" value="1"/>
</dbReference>
<dbReference type="PANTHER" id="PTHR10666">
    <property type="entry name" value="UBIQUITIN"/>
    <property type="match status" value="1"/>
</dbReference>
<evidence type="ECO:0000259" key="2">
    <source>
        <dbReference type="PROSITE" id="PS50053"/>
    </source>
</evidence>
<dbReference type="InterPro" id="IPR019956">
    <property type="entry name" value="Ubiquitin_dom"/>
</dbReference>
<proteinExistence type="predicted"/>
<evidence type="ECO:0000313" key="3">
    <source>
        <dbReference type="EMBL" id="CAE8642349.1"/>
    </source>
</evidence>
<dbReference type="InterPro" id="IPR050158">
    <property type="entry name" value="Ubiquitin_ubiquitin-like"/>
</dbReference>
<dbReference type="SMART" id="SM00213">
    <property type="entry name" value="UBQ"/>
    <property type="match status" value="1"/>
</dbReference>
<dbReference type="EMBL" id="CAJNNV010033153">
    <property type="protein sequence ID" value="CAE8642349.1"/>
    <property type="molecule type" value="Genomic_DNA"/>
</dbReference>
<gene>
    <name evidence="3" type="ORF">PGLA1383_LOCUS56868</name>
</gene>
<accession>A0A813HV64</accession>
<dbReference type="SUPFAM" id="SSF54236">
    <property type="entry name" value="Ubiquitin-like"/>
    <property type="match status" value="1"/>
</dbReference>
<comment type="caution">
    <text evidence="3">The sequence shown here is derived from an EMBL/GenBank/DDBJ whole genome shotgun (WGS) entry which is preliminary data.</text>
</comment>
<dbReference type="AlphaFoldDB" id="A0A813HV64"/>
<sequence>MDATPSADTSSPEVSPLAEKAKLAKKVLDNAQHKGLPMQQLAVALLLTVVVLILNFAVPSNNRALFGDGGLVSADCTESNPQWETYLLTTRISGCAVLVLIIAAWLLGAAVARIWPCRRAARLGQQSRRRLLPMWIATMLLSMLVLCFFQYCQSDSNVLAALNGAPGAGCSSAQVFVISIWQSVSTYAVSFAVSQYLSGLCLAARHIYTSKSQFKDLRGALEDLEAEVVKDARTVKQVVTRTVQGGSIELVVKSLTGKTVICVVHAAATVRDVKQQVMDKEGTPVQKQRMIFAGHQLEDDKKLRDYTIMSNSTLILVPMPSSRV</sequence>
<evidence type="ECO:0000256" key="1">
    <source>
        <dbReference type="SAM" id="Phobius"/>
    </source>
</evidence>
<dbReference type="Gene3D" id="3.10.20.90">
    <property type="entry name" value="Phosphatidylinositol 3-kinase Catalytic Subunit, Chain A, domain 1"/>
    <property type="match status" value="1"/>
</dbReference>
<feature type="transmembrane region" description="Helical" evidence="1">
    <location>
        <begin position="91"/>
        <end position="112"/>
    </location>
</feature>
<dbReference type="InterPro" id="IPR000626">
    <property type="entry name" value="Ubiquitin-like_dom"/>
</dbReference>
<name>A0A813HV64_POLGL</name>